<dbReference type="AlphaFoldDB" id="A0AAD9FRD2"/>
<comment type="caution">
    <text evidence="3">The sequence shown here is derived from an EMBL/GenBank/DDBJ whole genome shotgun (WGS) entry which is preliminary data.</text>
</comment>
<feature type="region of interest" description="Disordered" evidence="1">
    <location>
        <begin position="578"/>
        <end position="639"/>
    </location>
</feature>
<gene>
    <name evidence="3" type="ORF">DB88DRAFT_486663</name>
</gene>
<dbReference type="PROSITE" id="PS50800">
    <property type="entry name" value="SAP"/>
    <property type="match status" value="1"/>
</dbReference>
<feature type="domain" description="SAP" evidence="2">
    <location>
        <begin position="150"/>
        <end position="184"/>
    </location>
</feature>
<evidence type="ECO:0000313" key="3">
    <source>
        <dbReference type="EMBL" id="KAK1924754.1"/>
    </source>
</evidence>
<organism evidence="3 4">
    <name type="scientific">Papiliotrema laurentii</name>
    <name type="common">Cryptococcus laurentii</name>
    <dbReference type="NCBI Taxonomy" id="5418"/>
    <lineage>
        <taxon>Eukaryota</taxon>
        <taxon>Fungi</taxon>
        <taxon>Dikarya</taxon>
        <taxon>Basidiomycota</taxon>
        <taxon>Agaricomycotina</taxon>
        <taxon>Tremellomycetes</taxon>
        <taxon>Tremellales</taxon>
        <taxon>Rhynchogastremaceae</taxon>
        <taxon>Papiliotrema</taxon>
    </lineage>
</organism>
<evidence type="ECO:0000313" key="4">
    <source>
        <dbReference type="Proteomes" id="UP001182556"/>
    </source>
</evidence>
<accession>A0AAD9FRD2</accession>
<protein>
    <recommendedName>
        <fullName evidence="2">SAP domain-containing protein</fullName>
    </recommendedName>
</protein>
<dbReference type="EMBL" id="JAODAN010000004">
    <property type="protein sequence ID" value="KAK1924754.1"/>
    <property type="molecule type" value="Genomic_DNA"/>
</dbReference>
<evidence type="ECO:0000259" key="2">
    <source>
        <dbReference type="PROSITE" id="PS50800"/>
    </source>
</evidence>
<name>A0AAD9FRD2_PAPLA</name>
<sequence>MLAIRTAGSSSFRCRTSSQLISHFDELPLGESSRRHATHRHFTSSSSSLANPVAHRAKAKHLLKAKSFARALRDVDLLGTQENPAEPSPFLKALEVTHDRTVEEQIAEILADRPPIPGDIEEDDPYAMRTILSREKKYRSRYKVAFQRMEAAFVVSQLRVIAASLGLSRAGNKAILVQNVMKQHGWTVPEAKKRKGQEARSKPPAAVRELHLPENELFLFLRDTKFVHKHMMDHGITFSVVNTSGGGTDDGAEAGKTVLQAEGEEAQLERLVEGLQRRAQYMTTLTITPEQLGGIAPPAGLVHFVSNVTGAHIQPRDGSYVVSTMSPDKAQKSLLLLKTAVLRAYTIPSHTALSIMTPPRTAEDELDSPDLCAVTPFFSSPSSVIPWHTLSSSYAEIAYRFCKVKRWTSNHHAYEAQHQAQAIENGRVIRVGHDERPVKLAAYLNKLHQETGSDARTKYLLTFGHLLLRPEQPSSHSLLSSPIPGQWLLSESASRLANISRPFFSPALTPAMIQHTLGTTKKHSRRLTYRTADGKGITTFTHDYSVINEEKPNLSETQAETDSWLEGLQAMVAEMEEEEKARQRALSGEGTAEKLVAEESQPAQDVSAGGIVSDVQDERSLEQSASVVTEGNGEPAPPVEEVEVDDVASVSAERSTVTEVDMMMPDRPIDARLAVLSTTKLANSAIPETIRTFFSLLLEAPSSTGKAPEPVAPEYITVDEVEYQLENDEDVQVVESKTEVDDVVLRSVRTKDMVLGVDRMNSHSELEYVGDTLPDRFWRELATTTRDVDVGTAGRKTQPIGQFVL</sequence>
<evidence type="ECO:0000256" key="1">
    <source>
        <dbReference type="SAM" id="MobiDB-lite"/>
    </source>
</evidence>
<dbReference type="InterPro" id="IPR003034">
    <property type="entry name" value="SAP_dom"/>
</dbReference>
<dbReference type="Proteomes" id="UP001182556">
    <property type="component" value="Unassembled WGS sequence"/>
</dbReference>
<reference evidence="3" key="1">
    <citation type="submission" date="2023-02" db="EMBL/GenBank/DDBJ databases">
        <title>Identification and recombinant expression of a fungal hydrolase from Papiliotrema laurentii that hydrolyzes apple cutin and clears colloidal polyester polyurethane.</title>
        <authorList>
            <consortium name="DOE Joint Genome Institute"/>
            <person name="Roman V.A."/>
            <person name="Bojanowski C."/>
            <person name="Crable B.R."/>
            <person name="Wagner D.N."/>
            <person name="Hung C.S."/>
            <person name="Nadeau L.J."/>
            <person name="Schratz L."/>
            <person name="Haridas S."/>
            <person name="Pangilinan J."/>
            <person name="Lipzen A."/>
            <person name="Na H."/>
            <person name="Yan M."/>
            <person name="Ng V."/>
            <person name="Grigoriev I.V."/>
            <person name="Spatafora J.W."/>
            <person name="Barlow D."/>
            <person name="Biffinger J."/>
            <person name="Kelley-Loughnane N."/>
            <person name="Varaljay V.A."/>
            <person name="Crookes-Goodson W.J."/>
        </authorList>
    </citation>
    <scope>NUCLEOTIDE SEQUENCE</scope>
    <source>
        <strain evidence="3">5307AH</strain>
    </source>
</reference>
<keyword evidence="4" id="KW-1185">Reference proteome</keyword>
<proteinExistence type="predicted"/>